<dbReference type="GO" id="GO:0022857">
    <property type="term" value="F:transmembrane transporter activity"/>
    <property type="evidence" value="ECO:0007669"/>
    <property type="project" value="InterPro"/>
</dbReference>
<comment type="subcellular location">
    <subcellularLocation>
        <location evidence="1">Membrane</location>
        <topology evidence="1">Multi-pass membrane protein</topology>
    </subcellularLocation>
</comment>
<evidence type="ECO:0000256" key="5">
    <source>
        <dbReference type="ARBA" id="ARBA00022989"/>
    </source>
</evidence>
<dbReference type="InterPro" id="IPR038377">
    <property type="entry name" value="Na/Glc_symporter_sf"/>
</dbReference>
<keyword evidence="4 8" id="KW-0812">Transmembrane</keyword>
<comment type="similarity">
    <text evidence="2 7">Belongs to the sodium:solute symporter (SSF) (TC 2.A.21) family.</text>
</comment>
<keyword evidence="3" id="KW-0813">Transport</keyword>
<evidence type="ECO:0000313" key="9">
    <source>
        <dbReference type="EMBL" id="PUE60238.1"/>
    </source>
</evidence>
<organism evidence="9 10">
    <name type="scientific">Limnohabitans curvus</name>
    <dbReference type="NCBI Taxonomy" id="323423"/>
    <lineage>
        <taxon>Bacteria</taxon>
        <taxon>Pseudomonadati</taxon>
        <taxon>Pseudomonadota</taxon>
        <taxon>Betaproteobacteria</taxon>
        <taxon>Burkholderiales</taxon>
        <taxon>Comamonadaceae</taxon>
        <taxon>Limnohabitans</taxon>
    </lineage>
</organism>
<evidence type="ECO:0000256" key="4">
    <source>
        <dbReference type="ARBA" id="ARBA00022692"/>
    </source>
</evidence>
<dbReference type="PANTHER" id="PTHR48086:SF5">
    <property type="entry name" value="NA(+):SOLUTE SYMPORTER (SSF FAMILY)"/>
    <property type="match status" value="1"/>
</dbReference>
<sequence length="666" mass="72332">MTMRLKSWPWPLLLGGFAGLVVLTLLLLLADFAGVPRALVNGFFLVLSIIGYAVIGMFCRTTVPEEYFVAGRRISAPLNGMATAADWISAASFLGLTGLLLSDGFVGDGQHPGGLAYLLGWTGGFCILGFLFAAKLNRSQSITIPEFLGRRFNSDAVRWLAAWGAILCSSIYLVAQIYGIGLVASMLSGLTFELGVFLALGGVLLCSFLGGMRAVTWTQGVQCVVIVVSMVVLSMAVSFKTQGHPFVTIAAAQSLPQIQARAKQIEADPAEQSTREVISLRMSNLDAKIADPVNAREIERQTVMRQVARAKADNAPLREIQRLEANPAWREPTVDRLVGAWQAEREVFAQAISRPVGFQAPYLAGWNQGWFNSLALIFCLMLGSAALPHVLVRSFTTATPAEAQRSIVWALFFIVIVYLCASALAVLLKSFVLNELVGAHLDQLPDWADRLKLRKLALLSIQDHNQDGIVQFADIRLFNDYLVLGVPEMTHISSVFTGLLAAGALAAALSTADGLLLTISNALAQDLYFQTADPNAPPLRRVMLSKILLMVVALMAAWFATNRPVSILFWVTCAFSLAASTFFPVLLLGLYWRGMTRLGAIAAMVSGLAVSLYYIASNHPWVQMRLQLQAVNTLWWDLDPVCSGVFGVPVGLCFGILVSQLCRDKN</sequence>
<feature type="transmembrane region" description="Helical" evidence="8">
    <location>
        <begin position="190"/>
        <end position="209"/>
    </location>
</feature>
<feature type="transmembrane region" description="Helical" evidence="8">
    <location>
        <begin position="370"/>
        <end position="395"/>
    </location>
</feature>
<dbReference type="InterPro" id="IPR001734">
    <property type="entry name" value="Na/solute_symporter"/>
</dbReference>
<comment type="caution">
    <text evidence="9">The sequence shown here is derived from an EMBL/GenBank/DDBJ whole genome shotgun (WGS) entry which is preliminary data.</text>
</comment>
<proteinExistence type="inferred from homology"/>
<feature type="transmembrane region" description="Helical" evidence="8">
    <location>
        <begin position="84"/>
        <end position="102"/>
    </location>
</feature>
<evidence type="ECO:0000256" key="8">
    <source>
        <dbReference type="SAM" id="Phobius"/>
    </source>
</evidence>
<name>A0A315ETT2_9BURK</name>
<evidence type="ECO:0000256" key="3">
    <source>
        <dbReference type="ARBA" id="ARBA00022448"/>
    </source>
</evidence>
<gene>
    <name evidence="9" type="ORF">B9Z44_12045</name>
</gene>
<feature type="transmembrane region" description="Helical" evidence="8">
    <location>
        <begin position="543"/>
        <end position="561"/>
    </location>
</feature>
<reference evidence="9 10" key="1">
    <citation type="submission" date="2017-04" db="EMBL/GenBank/DDBJ databases">
        <title>Unexpected and diverse lifestyles within the genus Limnohabitans.</title>
        <authorList>
            <person name="Kasalicky V."/>
            <person name="Mehrshad M."/>
            <person name="Andrei S.-A."/>
            <person name="Salcher M."/>
            <person name="Kratochvilova H."/>
            <person name="Simek K."/>
            <person name="Ghai R."/>
        </authorList>
    </citation>
    <scope>NUCLEOTIDE SEQUENCE [LARGE SCALE GENOMIC DNA]</scope>
    <source>
        <strain evidence="9 10">MWH-C5</strain>
    </source>
</reference>
<dbReference type="InterPro" id="IPR050277">
    <property type="entry name" value="Sodium:Solute_Symporter"/>
</dbReference>
<dbReference type="AlphaFoldDB" id="A0A315ETT2"/>
<evidence type="ECO:0000256" key="1">
    <source>
        <dbReference type="ARBA" id="ARBA00004141"/>
    </source>
</evidence>
<dbReference type="CDD" id="cd11480">
    <property type="entry name" value="SLC5sbd_u4"/>
    <property type="match status" value="1"/>
</dbReference>
<dbReference type="Gene3D" id="1.20.1730.10">
    <property type="entry name" value="Sodium/glucose cotransporter"/>
    <property type="match status" value="1"/>
</dbReference>
<feature type="transmembrane region" description="Helical" evidence="8">
    <location>
        <begin position="221"/>
        <end position="239"/>
    </location>
</feature>
<evidence type="ECO:0000256" key="2">
    <source>
        <dbReference type="ARBA" id="ARBA00006434"/>
    </source>
</evidence>
<dbReference type="InterPro" id="IPR019899">
    <property type="entry name" value="Na/solute_symporter_VC_2705"/>
</dbReference>
<dbReference type="PANTHER" id="PTHR48086">
    <property type="entry name" value="SODIUM/PROLINE SYMPORTER-RELATED"/>
    <property type="match status" value="1"/>
</dbReference>
<dbReference type="Pfam" id="PF00474">
    <property type="entry name" value="SSF"/>
    <property type="match status" value="2"/>
</dbReference>
<dbReference type="Proteomes" id="UP000251341">
    <property type="component" value="Unassembled WGS sequence"/>
</dbReference>
<evidence type="ECO:0000313" key="10">
    <source>
        <dbReference type="Proteomes" id="UP000251341"/>
    </source>
</evidence>
<feature type="transmembrane region" description="Helical" evidence="8">
    <location>
        <begin position="42"/>
        <end position="63"/>
    </location>
</feature>
<keyword evidence="10" id="KW-1185">Reference proteome</keyword>
<accession>A0A315ETT2</accession>
<feature type="transmembrane region" description="Helical" evidence="8">
    <location>
        <begin position="114"/>
        <end position="136"/>
    </location>
</feature>
<evidence type="ECO:0000256" key="6">
    <source>
        <dbReference type="ARBA" id="ARBA00023136"/>
    </source>
</evidence>
<feature type="transmembrane region" description="Helical" evidence="8">
    <location>
        <begin position="157"/>
        <end position="178"/>
    </location>
</feature>
<feature type="transmembrane region" description="Helical" evidence="8">
    <location>
        <begin position="567"/>
        <end position="591"/>
    </location>
</feature>
<dbReference type="EMBL" id="NESP01000001">
    <property type="protein sequence ID" value="PUE60238.1"/>
    <property type="molecule type" value="Genomic_DNA"/>
</dbReference>
<feature type="transmembrane region" description="Helical" evidence="8">
    <location>
        <begin position="598"/>
        <end position="616"/>
    </location>
</feature>
<keyword evidence="6 8" id="KW-0472">Membrane</keyword>
<keyword evidence="5 8" id="KW-1133">Transmembrane helix</keyword>
<evidence type="ECO:0008006" key="11">
    <source>
        <dbReference type="Google" id="ProtNLM"/>
    </source>
</evidence>
<dbReference type="PROSITE" id="PS50283">
    <property type="entry name" value="NA_SOLUT_SYMP_3"/>
    <property type="match status" value="1"/>
</dbReference>
<protein>
    <recommendedName>
        <fullName evidence="11">Cation acetate symporter</fullName>
    </recommendedName>
</protein>
<evidence type="ECO:0000256" key="7">
    <source>
        <dbReference type="RuleBase" id="RU362091"/>
    </source>
</evidence>
<dbReference type="NCBIfam" id="TIGR03648">
    <property type="entry name" value="Na_symport_lg"/>
    <property type="match status" value="1"/>
</dbReference>
<feature type="transmembrane region" description="Helical" evidence="8">
    <location>
        <begin position="407"/>
        <end position="428"/>
    </location>
</feature>
<feature type="transmembrane region" description="Helical" evidence="8">
    <location>
        <begin position="644"/>
        <end position="662"/>
    </location>
</feature>
<feature type="transmembrane region" description="Helical" evidence="8">
    <location>
        <begin position="499"/>
        <end position="523"/>
    </location>
</feature>
<dbReference type="GO" id="GO:0005886">
    <property type="term" value="C:plasma membrane"/>
    <property type="evidence" value="ECO:0007669"/>
    <property type="project" value="TreeGrafter"/>
</dbReference>